<reference evidence="3 4" key="1">
    <citation type="submission" date="2020-08" db="EMBL/GenBank/DDBJ databases">
        <title>Genome public.</title>
        <authorList>
            <person name="Liu C."/>
            <person name="Sun Q."/>
        </authorList>
    </citation>
    <scope>NUCLEOTIDE SEQUENCE [LARGE SCALE GENOMIC DNA]</scope>
    <source>
        <strain evidence="3 4">NSJ-46</strain>
    </source>
</reference>
<evidence type="ECO:0000313" key="3">
    <source>
        <dbReference type="EMBL" id="MBC8572862.1"/>
    </source>
</evidence>
<dbReference type="PANTHER" id="PTHR39159:SF1">
    <property type="entry name" value="UPF0374 PROTEIN YGAC"/>
    <property type="match status" value="1"/>
</dbReference>
<sequence>MNSPVLYRKRLIPAECVLLDKDKVIRCTDDYLITTWDTIRPKKDLSHGISVFFWKQGVKVSKFYDHQNRLICWYCDIITHEYQPETNTYITIDLLADVLVYPDGQIKVVDLDELADAVEQHLISQKMLLTALRQLNTLLDHIYSGKFAEYQSYIEEIEKTAKNEL</sequence>
<dbReference type="SUPFAM" id="SSF159234">
    <property type="entry name" value="FomD-like"/>
    <property type="match status" value="1"/>
</dbReference>
<feature type="domain" description="DUF402" evidence="2">
    <location>
        <begin position="11"/>
        <end position="147"/>
    </location>
</feature>
<dbReference type="RefSeq" id="WP_249307890.1">
    <property type="nucleotide sequence ID" value="NZ_JACRSZ010000006.1"/>
</dbReference>
<accession>A0ABR7NAN6</accession>
<dbReference type="InterPro" id="IPR007295">
    <property type="entry name" value="DUF402"/>
</dbReference>
<dbReference type="Gene3D" id="2.40.380.10">
    <property type="entry name" value="FomD-like"/>
    <property type="match status" value="1"/>
</dbReference>
<evidence type="ECO:0000259" key="2">
    <source>
        <dbReference type="Pfam" id="PF04167"/>
    </source>
</evidence>
<dbReference type="InterPro" id="IPR050212">
    <property type="entry name" value="Ntdp-like"/>
</dbReference>
<evidence type="ECO:0000256" key="1">
    <source>
        <dbReference type="ARBA" id="ARBA00022801"/>
    </source>
</evidence>
<keyword evidence="1" id="KW-0378">Hydrolase</keyword>
<name>A0ABR7NAN6_9FIRM</name>
<proteinExistence type="predicted"/>
<protein>
    <submittedName>
        <fullName evidence="3">DUF402 domain-containing protein</fullName>
    </submittedName>
</protein>
<evidence type="ECO:0000313" key="4">
    <source>
        <dbReference type="Proteomes" id="UP000657421"/>
    </source>
</evidence>
<gene>
    <name evidence="3" type="ORF">H8716_07180</name>
</gene>
<dbReference type="InterPro" id="IPR035930">
    <property type="entry name" value="FomD-like_sf"/>
</dbReference>
<organism evidence="3 4">
    <name type="scientific">Jingyaoa shaoxingensis</name>
    <dbReference type="NCBI Taxonomy" id="2763671"/>
    <lineage>
        <taxon>Bacteria</taxon>
        <taxon>Bacillati</taxon>
        <taxon>Bacillota</taxon>
        <taxon>Clostridia</taxon>
        <taxon>Lachnospirales</taxon>
        <taxon>Lachnospiraceae</taxon>
        <taxon>Jingyaoa</taxon>
    </lineage>
</organism>
<keyword evidence="4" id="KW-1185">Reference proteome</keyword>
<dbReference type="PANTHER" id="PTHR39159">
    <property type="match status" value="1"/>
</dbReference>
<comment type="caution">
    <text evidence="3">The sequence shown here is derived from an EMBL/GenBank/DDBJ whole genome shotgun (WGS) entry which is preliminary data.</text>
</comment>
<dbReference type="EMBL" id="JACRSZ010000006">
    <property type="protein sequence ID" value="MBC8572862.1"/>
    <property type="molecule type" value="Genomic_DNA"/>
</dbReference>
<dbReference type="Pfam" id="PF04167">
    <property type="entry name" value="DUF402"/>
    <property type="match status" value="1"/>
</dbReference>
<dbReference type="Proteomes" id="UP000657421">
    <property type="component" value="Unassembled WGS sequence"/>
</dbReference>